<dbReference type="PANTHER" id="PTHR43294">
    <property type="entry name" value="SODIUM/POTASSIUM-TRANSPORTING ATPASE SUBUNIT ALPHA"/>
    <property type="match status" value="1"/>
</dbReference>
<feature type="transmembrane region" description="Helical" evidence="5">
    <location>
        <begin position="264"/>
        <end position="288"/>
    </location>
</feature>
<name>A0A6L6PBD8_9BURK</name>
<dbReference type="SUPFAM" id="SSF81665">
    <property type="entry name" value="Calcium ATPase, transmembrane domain M"/>
    <property type="match status" value="1"/>
</dbReference>
<dbReference type="GO" id="GO:0016887">
    <property type="term" value="F:ATP hydrolysis activity"/>
    <property type="evidence" value="ECO:0007669"/>
    <property type="project" value="InterPro"/>
</dbReference>
<dbReference type="PANTHER" id="PTHR43294:SF20">
    <property type="entry name" value="P-TYPE ATPASE"/>
    <property type="match status" value="1"/>
</dbReference>
<evidence type="ECO:0000256" key="2">
    <source>
        <dbReference type="ARBA" id="ARBA00022692"/>
    </source>
</evidence>
<dbReference type="OrthoDB" id="9814270at2"/>
<evidence type="ECO:0000256" key="3">
    <source>
        <dbReference type="ARBA" id="ARBA00022989"/>
    </source>
</evidence>
<dbReference type="InterPro" id="IPR006068">
    <property type="entry name" value="ATPase_P-typ_cation-transptr_C"/>
</dbReference>
<dbReference type="PRINTS" id="PR00119">
    <property type="entry name" value="CATATPASE"/>
</dbReference>
<feature type="domain" description="Cation-transporting P-type ATPase C-terminal" evidence="6">
    <location>
        <begin position="120"/>
        <end position="290"/>
    </location>
</feature>
<keyword evidence="8" id="KW-1185">Reference proteome</keyword>
<evidence type="ECO:0000256" key="1">
    <source>
        <dbReference type="ARBA" id="ARBA00004370"/>
    </source>
</evidence>
<proteinExistence type="predicted"/>
<sequence>MRRRLSAVSVCARIRPAQKLRIVQALKADAQVVGMTGDGVNDAPALKAADVGIAMGRRGSEVAREAAALVLLDDHFISIVQGVRLGRRIFANMRSAMRYVLAMHVPIAGLALLPALLDWPVLLYPMHIAFIELIIDPACSLAFENQASGRDAMRLPPRRSDERLLDRSTMISALAQGTLTLLLTAFAYRWALTALPEAAARAAGFVILVLANLGLIFSNLTPRPGAASGFGGGNPIPLLMSASVLLLLALVLYVPPVARAFRFAALTAPELGVVAAIGLCCVAGTAAVKRLVASR</sequence>
<feature type="transmembrane region" description="Helical" evidence="5">
    <location>
        <begin position="198"/>
        <end position="217"/>
    </location>
</feature>
<dbReference type="GO" id="GO:0005886">
    <property type="term" value="C:plasma membrane"/>
    <property type="evidence" value="ECO:0007669"/>
    <property type="project" value="TreeGrafter"/>
</dbReference>
<dbReference type="Gene3D" id="3.40.50.1000">
    <property type="entry name" value="HAD superfamily/HAD-like"/>
    <property type="match status" value="1"/>
</dbReference>
<reference evidence="7 8" key="1">
    <citation type="submission" date="2019-11" db="EMBL/GenBank/DDBJ databases">
        <title>Type strains purchased from KCTC, JCM and DSMZ.</title>
        <authorList>
            <person name="Lu H."/>
        </authorList>
    </citation>
    <scope>NUCLEOTIDE SEQUENCE [LARGE SCALE GENOMIC DNA]</scope>
    <source>
        <strain evidence="7 8">KCTC 22382</strain>
    </source>
</reference>
<dbReference type="Pfam" id="PF00689">
    <property type="entry name" value="Cation_ATPase_C"/>
    <property type="match status" value="1"/>
</dbReference>
<dbReference type="PRINTS" id="PR00120">
    <property type="entry name" value="HATPASE"/>
</dbReference>
<evidence type="ECO:0000256" key="5">
    <source>
        <dbReference type="SAM" id="Phobius"/>
    </source>
</evidence>
<dbReference type="InterPro" id="IPR036412">
    <property type="entry name" value="HAD-like_sf"/>
</dbReference>
<organism evidence="7 8">
    <name type="scientific">Duganella radicis</name>
    <dbReference type="NCBI Taxonomy" id="551988"/>
    <lineage>
        <taxon>Bacteria</taxon>
        <taxon>Pseudomonadati</taxon>
        <taxon>Pseudomonadota</taxon>
        <taxon>Betaproteobacteria</taxon>
        <taxon>Burkholderiales</taxon>
        <taxon>Oxalobacteraceae</taxon>
        <taxon>Telluria group</taxon>
        <taxon>Duganella</taxon>
    </lineage>
</organism>
<gene>
    <name evidence="7" type="ORF">GM676_01940</name>
</gene>
<protein>
    <submittedName>
        <fullName evidence="7">HAD-IC family P-type ATPase</fullName>
    </submittedName>
</protein>
<evidence type="ECO:0000313" key="8">
    <source>
        <dbReference type="Proteomes" id="UP000475582"/>
    </source>
</evidence>
<keyword evidence="3 5" id="KW-1133">Transmembrane helix</keyword>
<dbReference type="InterPro" id="IPR023214">
    <property type="entry name" value="HAD_sf"/>
</dbReference>
<dbReference type="EMBL" id="WNKY01000001">
    <property type="protein sequence ID" value="MTV36342.1"/>
    <property type="molecule type" value="Genomic_DNA"/>
</dbReference>
<dbReference type="GO" id="GO:0030007">
    <property type="term" value="P:intracellular potassium ion homeostasis"/>
    <property type="evidence" value="ECO:0007669"/>
    <property type="project" value="TreeGrafter"/>
</dbReference>
<comment type="subcellular location">
    <subcellularLocation>
        <location evidence="1">Membrane</location>
    </subcellularLocation>
</comment>
<keyword evidence="4 5" id="KW-0472">Membrane</keyword>
<feature type="transmembrane region" description="Helical" evidence="5">
    <location>
        <begin position="96"/>
        <end position="117"/>
    </location>
</feature>
<comment type="caution">
    <text evidence="7">The sequence shown here is derived from an EMBL/GenBank/DDBJ whole genome shotgun (WGS) entry which is preliminary data.</text>
</comment>
<dbReference type="GO" id="GO:0005391">
    <property type="term" value="F:P-type sodium:potassium-exchanging transporter activity"/>
    <property type="evidence" value="ECO:0007669"/>
    <property type="project" value="TreeGrafter"/>
</dbReference>
<dbReference type="InterPro" id="IPR023298">
    <property type="entry name" value="ATPase_P-typ_TM_dom_sf"/>
</dbReference>
<dbReference type="NCBIfam" id="TIGR01494">
    <property type="entry name" value="ATPase_P-type"/>
    <property type="match status" value="1"/>
</dbReference>
<dbReference type="Gene3D" id="1.20.1110.10">
    <property type="entry name" value="Calcium-transporting ATPase, transmembrane domain"/>
    <property type="match status" value="1"/>
</dbReference>
<evidence type="ECO:0000313" key="7">
    <source>
        <dbReference type="EMBL" id="MTV36342.1"/>
    </source>
</evidence>
<dbReference type="GO" id="GO:0036376">
    <property type="term" value="P:sodium ion export across plasma membrane"/>
    <property type="evidence" value="ECO:0007669"/>
    <property type="project" value="TreeGrafter"/>
</dbReference>
<feature type="transmembrane region" description="Helical" evidence="5">
    <location>
        <begin position="238"/>
        <end position="258"/>
    </location>
</feature>
<dbReference type="GO" id="GO:0006883">
    <property type="term" value="P:intracellular sodium ion homeostasis"/>
    <property type="evidence" value="ECO:0007669"/>
    <property type="project" value="TreeGrafter"/>
</dbReference>
<dbReference type="GO" id="GO:1902600">
    <property type="term" value="P:proton transmembrane transport"/>
    <property type="evidence" value="ECO:0007669"/>
    <property type="project" value="TreeGrafter"/>
</dbReference>
<dbReference type="GO" id="GO:1990573">
    <property type="term" value="P:potassium ion import across plasma membrane"/>
    <property type="evidence" value="ECO:0007669"/>
    <property type="project" value="TreeGrafter"/>
</dbReference>
<evidence type="ECO:0000256" key="4">
    <source>
        <dbReference type="ARBA" id="ARBA00023136"/>
    </source>
</evidence>
<accession>A0A6L6PBD8</accession>
<dbReference type="AlphaFoldDB" id="A0A6L6PBD8"/>
<keyword evidence="2 5" id="KW-0812">Transmembrane</keyword>
<dbReference type="InterPro" id="IPR001757">
    <property type="entry name" value="P_typ_ATPase"/>
</dbReference>
<dbReference type="Proteomes" id="UP000475582">
    <property type="component" value="Unassembled WGS sequence"/>
</dbReference>
<dbReference type="SUPFAM" id="SSF56784">
    <property type="entry name" value="HAD-like"/>
    <property type="match status" value="1"/>
</dbReference>
<dbReference type="InterPro" id="IPR050510">
    <property type="entry name" value="Cation_transp_ATPase_P-type"/>
</dbReference>
<evidence type="ECO:0000259" key="6">
    <source>
        <dbReference type="Pfam" id="PF00689"/>
    </source>
</evidence>
<feature type="transmembrane region" description="Helical" evidence="5">
    <location>
        <begin position="164"/>
        <end position="186"/>
    </location>
</feature>
<dbReference type="GO" id="GO:0005524">
    <property type="term" value="F:ATP binding"/>
    <property type="evidence" value="ECO:0007669"/>
    <property type="project" value="InterPro"/>
</dbReference>